<feature type="compositionally biased region" description="Low complexity" evidence="1">
    <location>
        <begin position="65"/>
        <end position="81"/>
    </location>
</feature>
<accession>A0A166AYP4</accession>
<evidence type="ECO:0000313" key="3">
    <source>
        <dbReference type="Proteomes" id="UP000076798"/>
    </source>
</evidence>
<dbReference type="EMBL" id="KV428127">
    <property type="protein sequence ID" value="KZT35826.1"/>
    <property type="molecule type" value="Genomic_DNA"/>
</dbReference>
<gene>
    <name evidence="2" type="ORF">SISSUDRAFT_128442</name>
</gene>
<dbReference type="Proteomes" id="UP000076798">
    <property type="component" value="Unassembled WGS sequence"/>
</dbReference>
<sequence>MAASYGSSAPREPSAHNPVDDLTSTTLRGEEEALNAANIPLQETPSTESPTDDDTSLQQPHPAVPSQIIPSPLPLPSISAPDQLNGYISTLPDADHTVPDSVHDLISPPNRLDENKRCQQHPRSTLDRECYPCRATYRPI</sequence>
<feature type="compositionally biased region" description="Basic and acidic residues" evidence="1">
    <location>
        <begin position="93"/>
        <end position="103"/>
    </location>
</feature>
<keyword evidence="3" id="KW-1185">Reference proteome</keyword>
<evidence type="ECO:0000313" key="2">
    <source>
        <dbReference type="EMBL" id="KZT35826.1"/>
    </source>
</evidence>
<evidence type="ECO:0000256" key="1">
    <source>
        <dbReference type="SAM" id="MobiDB-lite"/>
    </source>
</evidence>
<feature type="region of interest" description="Disordered" evidence="1">
    <location>
        <begin position="1"/>
        <end position="120"/>
    </location>
</feature>
<reference evidence="2 3" key="1">
    <citation type="journal article" date="2016" name="Mol. Biol. Evol.">
        <title>Comparative Genomics of Early-Diverging Mushroom-Forming Fungi Provides Insights into the Origins of Lignocellulose Decay Capabilities.</title>
        <authorList>
            <person name="Nagy L.G."/>
            <person name="Riley R."/>
            <person name="Tritt A."/>
            <person name="Adam C."/>
            <person name="Daum C."/>
            <person name="Floudas D."/>
            <person name="Sun H."/>
            <person name="Yadav J.S."/>
            <person name="Pangilinan J."/>
            <person name="Larsson K.H."/>
            <person name="Matsuura K."/>
            <person name="Barry K."/>
            <person name="Labutti K."/>
            <person name="Kuo R."/>
            <person name="Ohm R.A."/>
            <person name="Bhattacharya S.S."/>
            <person name="Shirouzu T."/>
            <person name="Yoshinaga Y."/>
            <person name="Martin F.M."/>
            <person name="Grigoriev I.V."/>
            <person name="Hibbett D.S."/>
        </authorList>
    </citation>
    <scope>NUCLEOTIDE SEQUENCE [LARGE SCALE GENOMIC DNA]</scope>
    <source>
        <strain evidence="2 3">HHB10207 ss-3</strain>
    </source>
</reference>
<dbReference type="AlphaFoldDB" id="A0A166AYP4"/>
<organism evidence="2 3">
    <name type="scientific">Sistotremastrum suecicum HHB10207 ss-3</name>
    <dbReference type="NCBI Taxonomy" id="1314776"/>
    <lineage>
        <taxon>Eukaryota</taxon>
        <taxon>Fungi</taxon>
        <taxon>Dikarya</taxon>
        <taxon>Basidiomycota</taxon>
        <taxon>Agaricomycotina</taxon>
        <taxon>Agaricomycetes</taxon>
        <taxon>Sistotremastrales</taxon>
        <taxon>Sistotremastraceae</taxon>
        <taxon>Sistotremastrum</taxon>
    </lineage>
</organism>
<protein>
    <submittedName>
        <fullName evidence="2">Uncharacterized protein</fullName>
    </submittedName>
</protein>
<name>A0A166AYP4_9AGAM</name>
<proteinExistence type="predicted"/>